<reference evidence="2" key="1">
    <citation type="journal article" date="2015" name="Nature">
        <title>Complex archaea that bridge the gap between prokaryotes and eukaryotes.</title>
        <authorList>
            <person name="Spang A."/>
            <person name="Saw J.H."/>
            <person name="Jorgensen S.L."/>
            <person name="Zaremba-Niedzwiedzka K."/>
            <person name="Martijn J."/>
            <person name="Lind A.E."/>
            <person name="van Eijk R."/>
            <person name="Schleper C."/>
            <person name="Guy L."/>
            <person name="Ettema T.J."/>
        </authorList>
    </citation>
    <scope>NUCLEOTIDE SEQUENCE</scope>
</reference>
<feature type="region of interest" description="Disordered" evidence="1">
    <location>
        <begin position="25"/>
        <end position="46"/>
    </location>
</feature>
<feature type="non-terminal residue" evidence="2">
    <location>
        <position position="1"/>
    </location>
</feature>
<sequence length="99" mass="11018">RGTGQRNRTSNLLRVKQPLYQIELVPRGTPGETRTPDNHGSKPCALSTELLGHGAAGRNRTFNLLHIRQPRYRCATTAWSPQQDLNLWPSASQTDALSN</sequence>
<gene>
    <name evidence="2" type="ORF">LCGC14_2439510</name>
</gene>
<protein>
    <submittedName>
        <fullName evidence="2">Uncharacterized protein</fullName>
    </submittedName>
</protein>
<name>A0A0F9DWE6_9ZZZZ</name>
<evidence type="ECO:0000313" key="2">
    <source>
        <dbReference type="EMBL" id="KKL22031.1"/>
    </source>
</evidence>
<dbReference type="EMBL" id="LAZR01037504">
    <property type="protein sequence ID" value="KKL22031.1"/>
    <property type="molecule type" value="Genomic_DNA"/>
</dbReference>
<evidence type="ECO:0000256" key="1">
    <source>
        <dbReference type="SAM" id="MobiDB-lite"/>
    </source>
</evidence>
<proteinExistence type="predicted"/>
<dbReference type="AlphaFoldDB" id="A0A0F9DWE6"/>
<organism evidence="2">
    <name type="scientific">marine sediment metagenome</name>
    <dbReference type="NCBI Taxonomy" id="412755"/>
    <lineage>
        <taxon>unclassified sequences</taxon>
        <taxon>metagenomes</taxon>
        <taxon>ecological metagenomes</taxon>
    </lineage>
</organism>
<accession>A0A0F9DWE6</accession>
<comment type="caution">
    <text evidence="2">The sequence shown here is derived from an EMBL/GenBank/DDBJ whole genome shotgun (WGS) entry which is preliminary data.</text>
</comment>